<dbReference type="SUPFAM" id="SSF46626">
    <property type="entry name" value="Cytochrome c"/>
    <property type="match status" value="1"/>
</dbReference>
<keyword evidence="3 4" id="KW-0408">Iron</keyword>
<evidence type="ECO:0000256" key="4">
    <source>
        <dbReference type="PROSITE-ProRule" id="PRU00433"/>
    </source>
</evidence>
<accession>A0ABS7JP73</accession>
<proteinExistence type="predicted"/>
<evidence type="ECO:0000256" key="2">
    <source>
        <dbReference type="ARBA" id="ARBA00022723"/>
    </source>
</evidence>
<dbReference type="RefSeq" id="WP_221532442.1">
    <property type="nucleotide sequence ID" value="NZ_JAIGYP010000009.1"/>
</dbReference>
<feature type="domain" description="Cytochrome c" evidence="6">
    <location>
        <begin position="85"/>
        <end position="167"/>
    </location>
</feature>
<gene>
    <name evidence="7" type="ORF">K4G57_06840</name>
</gene>
<keyword evidence="8" id="KW-1185">Reference proteome</keyword>
<organism evidence="7 8">
    <name type="scientific">Helicobacter turcicus</name>
    <dbReference type="NCBI Taxonomy" id="2867412"/>
    <lineage>
        <taxon>Bacteria</taxon>
        <taxon>Pseudomonadati</taxon>
        <taxon>Campylobacterota</taxon>
        <taxon>Epsilonproteobacteria</taxon>
        <taxon>Campylobacterales</taxon>
        <taxon>Helicobacteraceae</taxon>
        <taxon>Helicobacter</taxon>
    </lineage>
</organism>
<dbReference type="InterPro" id="IPR036909">
    <property type="entry name" value="Cyt_c-like_dom_sf"/>
</dbReference>
<reference evidence="7 8" key="1">
    <citation type="submission" date="2021-08" db="EMBL/GenBank/DDBJ databases">
        <title>Helicobacter spp. isolated from feces of Anatolian Ground Squirrel (Spermophilus xanthoprymnus) in Turkey.</title>
        <authorList>
            <person name="Aydin F."/>
            <person name="Abay S."/>
            <person name="Kayman T."/>
            <person name="Karakaya E."/>
            <person name="Saticioglu I.B."/>
        </authorList>
    </citation>
    <scope>NUCLEOTIDE SEQUENCE [LARGE SCALE GENOMIC DNA]</scope>
    <source>
        <strain evidence="7 8">Faydin-H70</strain>
    </source>
</reference>
<keyword evidence="1 4" id="KW-0349">Heme</keyword>
<feature type="chain" id="PRO_5045444564" evidence="5">
    <location>
        <begin position="21"/>
        <end position="167"/>
    </location>
</feature>
<comment type="caution">
    <text evidence="7">The sequence shown here is derived from an EMBL/GenBank/DDBJ whole genome shotgun (WGS) entry which is preliminary data.</text>
</comment>
<dbReference type="InterPro" id="IPR009056">
    <property type="entry name" value="Cyt_c-like_dom"/>
</dbReference>
<dbReference type="Pfam" id="PF00034">
    <property type="entry name" value="Cytochrom_C"/>
    <property type="match status" value="1"/>
</dbReference>
<keyword evidence="2 4" id="KW-0479">Metal-binding</keyword>
<dbReference type="PROSITE" id="PS51007">
    <property type="entry name" value="CYTC"/>
    <property type="match status" value="1"/>
</dbReference>
<keyword evidence="5" id="KW-0732">Signal</keyword>
<evidence type="ECO:0000313" key="8">
    <source>
        <dbReference type="Proteomes" id="UP000700059"/>
    </source>
</evidence>
<evidence type="ECO:0000256" key="1">
    <source>
        <dbReference type="ARBA" id="ARBA00022617"/>
    </source>
</evidence>
<dbReference type="Gene3D" id="1.10.760.10">
    <property type="entry name" value="Cytochrome c-like domain"/>
    <property type="match status" value="1"/>
</dbReference>
<protein>
    <submittedName>
        <fullName evidence="7">C-type cytochrome</fullName>
    </submittedName>
</protein>
<dbReference type="EMBL" id="JAIGYQ010000009">
    <property type="protein sequence ID" value="MBX7491177.1"/>
    <property type="molecule type" value="Genomic_DNA"/>
</dbReference>
<evidence type="ECO:0000313" key="7">
    <source>
        <dbReference type="EMBL" id="MBX7491177.1"/>
    </source>
</evidence>
<evidence type="ECO:0000259" key="6">
    <source>
        <dbReference type="PROSITE" id="PS51007"/>
    </source>
</evidence>
<feature type="signal peptide" evidence="5">
    <location>
        <begin position="1"/>
        <end position="20"/>
    </location>
</feature>
<sequence>MKKLLSTLTCILTLSGTLYAGECICFELKGEFGEEIKAIMKKYSKNLGGDNIKVVREDADLTPQERSFLSSMLGTGEVSESKRGANLENGKKLYNRDCAGCHGQKGEISVASQKPINTWKAADIANEIKTYANQTFEGQSRFVKNQIAQRYTKRDMDEVGAYIESLR</sequence>
<evidence type="ECO:0000256" key="5">
    <source>
        <dbReference type="SAM" id="SignalP"/>
    </source>
</evidence>
<dbReference type="Proteomes" id="UP000700059">
    <property type="component" value="Unassembled WGS sequence"/>
</dbReference>
<evidence type="ECO:0000256" key="3">
    <source>
        <dbReference type="ARBA" id="ARBA00023004"/>
    </source>
</evidence>
<name>A0ABS7JP73_9HELI</name>